<dbReference type="EMBL" id="QFGA01000002">
    <property type="protein sequence ID" value="TEB06132.1"/>
    <property type="molecule type" value="Genomic_DNA"/>
</dbReference>
<evidence type="ECO:0000313" key="1">
    <source>
        <dbReference type="EMBL" id="TEB06132.1"/>
    </source>
</evidence>
<comment type="caution">
    <text evidence="1">The sequence shown here is derived from an EMBL/GenBank/DDBJ whole genome shotgun (WGS) entry which is preliminary data.</text>
</comment>
<accession>A0A4Y7RBC3</accession>
<evidence type="ECO:0000313" key="2">
    <source>
        <dbReference type="Proteomes" id="UP000298324"/>
    </source>
</evidence>
<proteinExistence type="predicted"/>
<name>A0A4Y7RBC3_9FIRM</name>
<organism evidence="1 2">
    <name type="scientific">Pelotomaculum schinkii</name>
    <dbReference type="NCBI Taxonomy" id="78350"/>
    <lineage>
        <taxon>Bacteria</taxon>
        <taxon>Bacillati</taxon>
        <taxon>Bacillota</taxon>
        <taxon>Clostridia</taxon>
        <taxon>Eubacteriales</taxon>
        <taxon>Desulfotomaculaceae</taxon>
        <taxon>Pelotomaculum</taxon>
    </lineage>
</organism>
<dbReference type="AlphaFoldDB" id="A0A4Y7RBC3"/>
<protein>
    <submittedName>
        <fullName evidence="1">Uncharacterized protein</fullName>
    </submittedName>
</protein>
<reference evidence="1 2" key="1">
    <citation type="journal article" date="2018" name="Environ. Microbiol.">
        <title>Novel energy conservation strategies and behaviour of Pelotomaculum schinkii driving syntrophic propionate catabolism.</title>
        <authorList>
            <person name="Hidalgo-Ahumada C.A.P."/>
            <person name="Nobu M.K."/>
            <person name="Narihiro T."/>
            <person name="Tamaki H."/>
            <person name="Liu W.T."/>
            <person name="Kamagata Y."/>
            <person name="Stams A.J.M."/>
            <person name="Imachi H."/>
            <person name="Sousa D.Z."/>
        </authorList>
    </citation>
    <scope>NUCLEOTIDE SEQUENCE [LARGE SCALE GENOMIC DNA]</scope>
    <source>
        <strain evidence="1 2">HH</strain>
    </source>
</reference>
<dbReference type="Proteomes" id="UP000298324">
    <property type="component" value="Unassembled WGS sequence"/>
</dbReference>
<sequence>MADLVFDNRFAELAEIDNAMLIDLAKEIRNAFDVELTGYNEAELEKLARNLILMASSRSAMSQLKRT</sequence>
<gene>
    <name evidence="1" type="ORF">Psch_03174</name>
</gene>
<dbReference type="RefSeq" id="WP_190258738.1">
    <property type="nucleotide sequence ID" value="NZ_QFGA01000002.1"/>
</dbReference>
<keyword evidence="2" id="KW-1185">Reference proteome</keyword>